<dbReference type="RefSeq" id="WP_220609321.1">
    <property type="nucleotide sequence ID" value="NZ_CP080598.1"/>
</dbReference>
<gene>
    <name evidence="2" type="ORF">K2F26_20885</name>
</gene>
<feature type="coiled-coil region" evidence="1">
    <location>
        <begin position="22"/>
        <end position="49"/>
    </location>
</feature>
<evidence type="ECO:0008006" key="4">
    <source>
        <dbReference type="Google" id="ProtNLM"/>
    </source>
</evidence>
<dbReference type="Proteomes" id="UP000826540">
    <property type="component" value="Chromosome"/>
</dbReference>
<proteinExistence type="predicted"/>
<organism evidence="2 3">
    <name type="scientific">Sphaerospermopsis torques-reginae ITEP-024</name>
    <dbReference type="NCBI Taxonomy" id="984208"/>
    <lineage>
        <taxon>Bacteria</taxon>
        <taxon>Bacillati</taxon>
        <taxon>Cyanobacteriota</taxon>
        <taxon>Cyanophyceae</taxon>
        <taxon>Nostocales</taxon>
        <taxon>Aphanizomenonaceae</taxon>
        <taxon>Sphaerospermopsis</taxon>
        <taxon>Sphaerospermopsis torques-reginae</taxon>
    </lineage>
</organism>
<protein>
    <recommendedName>
        <fullName evidence="4">Addiction module component</fullName>
    </recommendedName>
</protein>
<evidence type="ECO:0000313" key="3">
    <source>
        <dbReference type="Proteomes" id="UP000826540"/>
    </source>
</evidence>
<reference evidence="2 3" key="1">
    <citation type="journal article" date="2022" name="J. Am. Chem. Soc.">
        <title>Biosynthesis of Guanitoxin Enables Global Environmental Detection in Freshwater Cyanobacteria.</title>
        <authorList>
            <person name="Lima S.T."/>
            <person name="Fallon T.R."/>
            <person name="Cordoza J.L."/>
            <person name="Chekan J.R."/>
            <person name="Delbaje E."/>
            <person name="Hopiavuori A.R."/>
            <person name="Alvarenga D.O."/>
            <person name="Wood S.M."/>
            <person name="Luhavaya H."/>
            <person name="Baumgartner J.T."/>
            <person name="Dorr F.A."/>
            <person name="Etchegaray A."/>
            <person name="Pinto E."/>
            <person name="McKinnie S.M.K."/>
            <person name="Fiore M.F."/>
            <person name="Moore B.S."/>
        </authorList>
    </citation>
    <scope>NUCLEOTIDE SEQUENCE [LARGE SCALE GENOMIC DNA]</scope>
    <source>
        <strain evidence="2 3">ITEP-024</strain>
    </source>
</reference>
<evidence type="ECO:0000256" key="1">
    <source>
        <dbReference type="SAM" id="Coils"/>
    </source>
</evidence>
<accession>A0ABX8WXW5</accession>
<keyword evidence="1" id="KW-0175">Coiled coil</keyword>
<name>A0ABX8WXW5_9CYAN</name>
<keyword evidence="3" id="KW-1185">Reference proteome</keyword>
<dbReference type="EMBL" id="CP080598">
    <property type="protein sequence ID" value="QYX31251.1"/>
    <property type="molecule type" value="Genomic_DNA"/>
</dbReference>
<evidence type="ECO:0000313" key="2">
    <source>
        <dbReference type="EMBL" id="QYX31251.1"/>
    </source>
</evidence>
<sequence length="81" mass="9408">MTIVNLQIPFESLITAISSLKLEEKQKLLELLEEQLLEDEEDLIEQNTQIISEIAEARKAYQNGDYQTIQEYIANRNTQPL</sequence>